<evidence type="ECO:0000256" key="8">
    <source>
        <dbReference type="ARBA" id="ARBA00023004"/>
    </source>
</evidence>
<evidence type="ECO:0000256" key="12">
    <source>
        <dbReference type="ARBA" id="ARBA00082700"/>
    </source>
</evidence>
<keyword evidence="10 13" id="KW-0472">Membrane</keyword>
<dbReference type="PANTHER" id="PTHR14200:SF11">
    <property type="entry name" value="CYTOCHROME C OXIDASE SUBUNIT 5A, MITOCHONDRIAL"/>
    <property type="match status" value="1"/>
</dbReference>
<dbReference type="GO" id="GO:0046872">
    <property type="term" value="F:metal ion binding"/>
    <property type="evidence" value="ECO:0007669"/>
    <property type="project" value="UniProtKB-UniRule"/>
</dbReference>
<dbReference type="HOGENOM" id="CLU_099086_0_0_1"/>
<dbReference type="PANTHER" id="PTHR14200">
    <property type="entry name" value="CYTOCHROME C OXIDASE POLYPEPTIDE"/>
    <property type="match status" value="1"/>
</dbReference>
<evidence type="ECO:0000256" key="1">
    <source>
        <dbReference type="ARBA" id="ARBA00004443"/>
    </source>
</evidence>
<evidence type="ECO:0000256" key="7">
    <source>
        <dbReference type="ARBA" id="ARBA00022946"/>
    </source>
</evidence>
<keyword evidence="7 13" id="KW-0809">Transit peptide</keyword>
<dbReference type="SUPFAM" id="SSF48479">
    <property type="entry name" value="Cytochrome c oxidase subunit E"/>
    <property type="match status" value="1"/>
</dbReference>
<dbReference type="UniPathway" id="UPA00705"/>
<evidence type="ECO:0000256" key="9">
    <source>
        <dbReference type="ARBA" id="ARBA00023128"/>
    </source>
</evidence>
<accession>A0A0C2XS85</accession>
<dbReference type="OrthoDB" id="5778907at2759"/>
<dbReference type="Proteomes" id="UP000054097">
    <property type="component" value="Unassembled WGS sequence"/>
</dbReference>
<comment type="subunit">
    <text evidence="13">Component of the cytochrome c oxidase (complex IV, CIV), a multisubunit enzyme composed of a catalytic core of 3 subunits and several supernumerary subunits.</text>
</comment>
<keyword evidence="8 13" id="KW-0408">Iron</keyword>
<evidence type="ECO:0000256" key="5">
    <source>
        <dbReference type="ARBA" id="ARBA00022723"/>
    </source>
</evidence>
<keyword evidence="9 13" id="KW-0496">Mitochondrion</keyword>
<dbReference type="Pfam" id="PF02284">
    <property type="entry name" value="COX5A"/>
    <property type="match status" value="1"/>
</dbReference>
<gene>
    <name evidence="14" type="ORF">M408DRAFT_327222</name>
</gene>
<comment type="function">
    <text evidence="13">Component of the cytochrome c oxidase, the last enzyme in the mitochondrial electron transport chain which drives oxidative phosphorylation. The respiratory chain contains 3 multisubunit complexes succinate dehydrogenase (complex II, CII), ubiquinol-cytochrome c oxidoreductase (cytochrome b-c1 complex, complex III, CIII) and cytochrome c oxidase (complex IV, CIV), that cooperate to transfer electrons derived from NADH and succinate to molecular oxygen, creating an electrochemical gradient over the inner membrane that drives transmembrane transport and the ATP synthase. Cytochrome c oxidase is the component of the respiratory chain that catalyzes the reduction of oxygen to water. Electrons originating from reduced cytochrome c in the intermembrane space (IMS) are transferred via the dinuclear copper A center (CU(A)) of subunit 2 and heme A of subunit 1 to the active site in subunit 1, a binuclear center (BNC) formed by heme A3 and copper B (CU(B)). The BNC reduces molecular oxygen to 2 water molecules using 4 electrons from cytochrome c in the IMS and 4 protons from the mitochondrial matrix.</text>
</comment>
<dbReference type="InterPro" id="IPR036545">
    <property type="entry name" value="Cyt_c_oxidase_su5A/6_sf"/>
</dbReference>
<evidence type="ECO:0000313" key="15">
    <source>
        <dbReference type="Proteomes" id="UP000054097"/>
    </source>
</evidence>
<dbReference type="GO" id="GO:0006123">
    <property type="term" value="P:mitochondrial electron transport, cytochrome c to oxygen"/>
    <property type="evidence" value="ECO:0007669"/>
    <property type="project" value="UniProtKB-UniRule"/>
</dbReference>
<comment type="similarity">
    <text evidence="3 13">Belongs to the cytochrome c oxidase subunit 5A family.</text>
</comment>
<dbReference type="AlphaFoldDB" id="A0A0C2XS85"/>
<keyword evidence="15" id="KW-1185">Reference proteome</keyword>
<keyword evidence="6 13" id="KW-0999">Mitochondrion inner membrane</keyword>
<keyword evidence="4 13" id="KW-0349">Heme</keyword>
<dbReference type="EMBL" id="KN824281">
    <property type="protein sequence ID" value="KIM31797.1"/>
    <property type="molecule type" value="Genomic_DNA"/>
</dbReference>
<comment type="pathway">
    <text evidence="2 13">Energy metabolism; oxidative phosphorylation.</text>
</comment>
<dbReference type="CDD" id="cd00923">
    <property type="entry name" value="Cyt_c_Oxidase_Va"/>
    <property type="match status" value="1"/>
</dbReference>
<dbReference type="InterPro" id="IPR003204">
    <property type="entry name" value="Cyt_c_oxidase_su5A/6"/>
</dbReference>
<evidence type="ECO:0000256" key="13">
    <source>
        <dbReference type="RuleBase" id="RU368103"/>
    </source>
</evidence>
<evidence type="ECO:0000313" key="14">
    <source>
        <dbReference type="EMBL" id="KIM31797.1"/>
    </source>
</evidence>
<reference evidence="14 15" key="1">
    <citation type="submission" date="2014-04" db="EMBL/GenBank/DDBJ databases">
        <authorList>
            <consortium name="DOE Joint Genome Institute"/>
            <person name="Kuo A."/>
            <person name="Zuccaro A."/>
            <person name="Kohler A."/>
            <person name="Nagy L.G."/>
            <person name="Floudas D."/>
            <person name="Copeland A."/>
            <person name="Barry K.W."/>
            <person name="Cichocki N."/>
            <person name="Veneault-Fourrey C."/>
            <person name="LaButti K."/>
            <person name="Lindquist E.A."/>
            <person name="Lipzen A."/>
            <person name="Lundell T."/>
            <person name="Morin E."/>
            <person name="Murat C."/>
            <person name="Sun H."/>
            <person name="Tunlid A."/>
            <person name="Henrissat B."/>
            <person name="Grigoriev I.V."/>
            <person name="Hibbett D.S."/>
            <person name="Martin F."/>
            <person name="Nordberg H.P."/>
            <person name="Cantor M.N."/>
            <person name="Hua S.X."/>
        </authorList>
    </citation>
    <scope>NUCLEOTIDE SEQUENCE [LARGE SCALE GENOMIC DNA]</scope>
    <source>
        <strain evidence="14 15">MAFF 305830</strain>
    </source>
</reference>
<evidence type="ECO:0000256" key="10">
    <source>
        <dbReference type="ARBA" id="ARBA00023136"/>
    </source>
</evidence>
<comment type="subcellular location">
    <subcellularLocation>
        <location evidence="1 13">Mitochondrion inner membrane</location>
        <topology evidence="1 13">Peripheral membrane protein</topology>
        <orientation evidence="1 13">Matrix side</orientation>
    </subcellularLocation>
</comment>
<evidence type="ECO:0000256" key="11">
    <source>
        <dbReference type="ARBA" id="ARBA00070174"/>
    </source>
</evidence>
<evidence type="ECO:0000256" key="2">
    <source>
        <dbReference type="ARBA" id="ARBA00004673"/>
    </source>
</evidence>
<proteinExistence type="inferred from homology"/>
<keyword evidence="5 13" id="KW-0479">Metal-binding</keyword>
<dbReference type="FunFam" id="1.25.40.40:FF:000001">
    <property type="entry name" value="Cytochrome c oxidase subunit VI"/>
    <property type="match status" value="1"/>
</dbReference>
<evidence type="ECO:0000256" key="6">
    <source>
        <dbReference type="ARBA" id="ARBA00022792"/>
    </source>
</evidence>
<dbReference type="GO" id="GO:0005743">
    <property type="term" value="C:mitochondrial inner membrane"/>
    <property type="evidence" value="ECO:0007669"/>
    <property type="project" value="UniProtKB-SubCell"/>
</dbReference>
<name>A0A0C2XS85_SERVB</name>
<dbReference type="GO" id="GO:0045277">
    <property type="term" value="C:respiratory chain complex IV"/>
    <property type="evidence" value="ECO:0007669"/>
    <property type="project" value="UniProtKB-UniRule"/>
</dbReference>
<reference evidence="15" key="2">
    <citation type="submission" date="2015-01" db="EMBL/GenBank/DDBJ databases">
        <title>Evolutionary Origins and Diversification of the Mycorrhizal Mutualists.</title>
        <authorList>
            <consortium name="DOE Joint Genome Institute"/>
            <consortium name="Mycorrhizal Genomics Consortium"/>
            <person name="Kohler A."/>
            <person name="Kuo A."/>
            <person name="Nagy L.G."/>
            <person name="Floudas D."/>
            <person name="Copeland A."/>
            <person name="Barry K.W."/>
            <person name="Cichocki N."/>
            <person name="Veneault-Fourrey C."/>
            <person name="LaButti K."/>
            <person name="Lindquist E.A."/>
            <person name="Lipzen A."/>
            <person name="Lundell T."/>
            <person name="Morin E."/>
            <person name="Murat C."/>
            <person name="Riley R."/>
            <person name="Ohm R."/>
            <person name="Sun H."/>
            <person name="Tunlid A."/>
            <person name="Henrissat B."/>
            <person name="Grigoriev I.V."/>
            <person name="Hibbett D.S."/>
            <person name="Martin F."/>
        </authorList>
    </citation>
    <scope>NUCLEOTIDE SEQUENCE [LARGE SCALE GENOMIC DNA]</scope>
    <source>
        <strain evidence="15">MAFF 305830</strain>
    </source>
</reference>
<evidence type="ECO:0000256" key="4">
    <source>
        <dbReference type="ARBA" id="ARBA00022617"/>
    </source>
</evidence>
<dbReference type="Gene3D" id="1.25.40.40">
    <property type="entry name" value="Cytochrome c oxidase, subunit Va/VI"/>
    <property type="match status" value="1"/>
</dbReference>
<organism evidence="14 15">
    <name type="scientific">Serendipita vermifera MAFF 305830</name>
    <dbReference type="NCBI Taxonomy" id="933852"/>
    <lineage>
        <taxon>Eukaryota</taxon>
        <taxon>Fungi</taxon>
        <taxon>Dikarya</taxon>
        <taxon>Basidiomycota</taxon>
        <taxon>Agaricomycotina</taxon>
        <taxon>Agaricomycetes</taxon>
        <taxon>Sebacinales</taxon>
        <taxon>Serendipitaceae</taxon>
        <taxon>Serendipita</taxon>
    </lineage>
</organism>
<sequence>MLRLRLPATSRAVFRASQRPLAQQRQLPVQLQTRLSSSHAEETYDEFTNRYVSFFSGVQDIFELQRGLNNAFAYDLVPSPKIIEAALRAARRVNDFSTCVRIFEGIEEKVENSSQYNDYLEELKGVRQELGIATREELWGKGAEMTGH</sequence>
<dbReference type="STRING" id="933852.A0A0C2XS85"/>
<protein>
    <recommendedName>
        <fullName evidence="11 13">Cytochrome c oxidase subunit 6, mitochondrial</fullName>
    </recommendedName>
    <alternativeName>
        <fullName evidence="12 13">Cytochrome c oxidase polypeptide VI</fullName>
    </alternativeName>
</protein>
<evidence type="ECO:0000256" key="3">
    <source>
        <dbReference type="ARBA" id="ARBA00007972"/>
    </source>
</evidence>